<dbReference type="SUPFAM" id="SSF52540">
    <property type="entry name" value="P-loop containing nucleoside triphosphate hydrolases"/>
    <property type="match status" value="1"/>
</dbReference>
<accession>A0ABM9IQW8</accession>
<evidence type="ECO:0000313" key="4">
    <source>
        <dbReference type="Proteomes" id="UP001189303"/>
    </source>
</evidence>
<protein>
    <recommendedName>
        <fullName evidence="5">ATPase AAA-type core domain-containing protein</fullName>
    </recommendedName>
</protein>
<dbReference type="InterPro" id="IPR051396">
    <property type="entry name" value="Bact_Antivir_Def_Nuclease"/>
</dbReference>
<evidence type="ECO:0008006" key="5">
    <source>
        <dbReference type="Google" id="ProtNLM"/>
    </source>
</evidence>
<evidence type="ECO:0000313" key="3">
    <source>
        <dbReference type="EMBL" id="CAJ0727676.1"/>
    </source>
</evidence>
<name>A0ABM9IQW8_RALPI</name>
<dbReference type="Gene3D" id="3.40.50.300">
    <property type="entry name" value="P-loop containing nucleotide triphosphate hydrolases"/>
    <property type="match status" value="2"/>
</dbReference>
<dbReference type="PANTHER" id="PTHR43581">
    <property type="entry name" value="ATP/GTP PHOSPHATASE"/>
    <property type="match status" value="1"/>
</dbReference>
<evidence type="ECO:0000259" key="2">
    <source>
        <dbReference type="Pfam" id="PF13476"/>
    </source>
</evidence>
<organism evidence="3 4">
    <name type="scientific">Ralstonia pickettii</name>
    <name type="common">Burkholderia pickettii</name>
    <dbReference type="NCBI Taxonomy" id="329"/>
    <lineage>
        <taxon>Bacteria</taxon>
        <taxon>Pseudomonadati</taxon>
        <taxon>Pseudomonadota</taxon>
        <taxon>Betaproteobacteria</taxon>
        <taxon>Burkholderiales</taxon>
        <taxon>Burkholderiaceae</taxon>
        <taxon>Ralstonia</taxon>
    </lineage>
</organism>
<feature type="domain" description="Rad50/SbcC-type AAA" evidence="2">
    <location>
        <begin position="35"/>
        <end position="74"/>
    </location>
</feature>
<reference evidence="3 4" key="1">
    <citation type="submission" date="2023-07" db="EMBL/GenBank/DDBJ databases">
        <authorList>
            <person name="Peeters C."/>
        </authorList>
    </citation>
    <scope>NUCLEOTIDE SEQUENCE [LARGE SCALE GENOMIC DNA]</scope>
    <source>
        <strain evidence="3 4">R-38712</strain>
    </source>
</reference>
<dbReference type="Pfam" id="PF13175">
    <property type="entry name" value="AAA_15"/>
    <property type="match status" value="1"/>
</dbReference>
<evidence type="ECO:0000259" key="1">
    <source>
        <dbReference type="Pfam" id="PF13175"/>
    </source>
</evidence>
<proteinExistence type="predicted"/>
<feature type="domain" description="Endonuclease GajA/Old nuclease/RecF-like AAA" evidence="1">
    <location>
        <begin position="208"/>
        <end position="335"/>
    </location>
</feature>
<sequence length="586" mass="65942">MGDNEVIAKLVAALTHFKPGAPLKNYIAYAVFPKFKNLEEGTRIDFNFPLTALVGPNGIGKSSVLHALWGMPYKYSTSKFWFETALDPIGHPQTYFYGHWSDSFGGLVETRKARVGAKRDYWEPARPRLSDGMLPIPPGKYEGKALDRWHPVRREVRYINLKAVFGSFDRYFYFDDDRSGGDRREAMLREALRLKSVKDRNLQSYKLGRGQERLFENRDLTKNELESVSKILGRNYDSARIIRHSLYPGNRGRDLSVVFRRGSEYSEAFAGSGEIAAVSAVVEILKAKDYSLILLDEPETSLHPGAQRALLRFLLEQIQEKNHQIVMSTHSDEFIKNLPHDAIKVFEENGQFRSRILPRSSPDAALLRLGKLPENVRRVLVEDPVAAALVLHAAKSLDHGDAAALEVRVAPGGAESILTYMGPSAMVSGDNIFFMLDGDKRKVDSFSDPDMIPPAKHNDLEDLIKKEIGCKPRYQIPGGDDKHGHSNAKVTAQLNYLRWLRKRVSYLPRLVPEHVLLAAMEPKGGHEDKTAKQAKVALKGLLTKGSKFEPSGDELRALIKIEIGKIPFDNADIVVIRDQLQRWLHG</sequence>
<comment type="caution">
    <text evidence="3">The sequence shown here is derived from an EMBL/GenBank/DDBJ whole genome shotgun (WGS) entry which is preliminary data.</text>
</comment>
<keyword evidence="4" id="KW-1185">Reference proteome</keyword>
<dbReference type="PANTHER" id="PTHR43581:SF4">
    <property type="entry name" value="ATP_GTP PHOSPHATASE"/>
    <property type="match status" value="1"/>
</dbReference>
<dbReference type="Pfam" id="PF13476">
    <property type="entry name" value="AAA_23"/>
    <property type="match status" value="1"/>
</dbReference>
<dbReference type="RefSeq" id="WP_012761033.1">
    <property type="nucleotide sequence ID" value="NZ_CATWFT010000011.1"/>
</dbReference>
<dbReference type="InterPro" id="IPR038729">
    <property type="entry name" value="Rad50/SbcC_AAA"/>
</dbReference>
<dbReference type="InterPro" id="IPR027417">
    <property type="entry name" value="P-loop_NTPase"/>
</dbReference>
<dbReference type="Proteomes" id="UP001189303">
    <property type="component" value="Unassembled WGS sequence"/>
</dbReference>
<dbReference type="EMBL" id="CATWFT010000011">
    <property type="protein sequence ID" value="CAJ0727676.1"/>
    <property type="molecule type" value="Genomic_DNA"/>
</dbReference>
<dbReference type="CDD" id="cd00267">
    <property type="entry name" value="ABC_ATPase"/>
    <property type="match status" value="1"/>
</dbReference>
<gene>
    <name evidence="3" type="ORF">R38712_03453</name>
</gene>
<dbReference type="InterPro" id="IPR041685">
    <property type="entry name" value="AAA_GajA/Old/RecF-like"/>
</dbReference>